<comment type="subcellular location">
    <subcellularLocation>
        <location evidence="1">Cell membrane</location>
        <topology evidence="1">Peripheral membrane protein</topology>
    </subcellularLocation>
</comment>
<dbReference type="GO" id="GO:0016887">
    <property type="term" value="F:ATP hydrolysis activity"/>
    <property type="evidence" value="ECO:0007669"/>
    <property type="project" value="InterPro"/>
</dbReference>
<evidence type="ECO:0000313" key="10">
    <source>
        <dbReference type="Proteomes" id="UP000075182"/>
    </source>
</evidence>
<dbReference type="GO" id="GO:0042626">
    <property type="term" value="F:ATPase-coupled transmembrane transporter activity"/>
    <property type="evidence" value="ECO:0007669"/>
    <property type="project" value="TreeGrafter"/>
</dbReference>
<dbReference type="EMBL" id="FIMD01000007">
    <property type="protein sequence ID" value="CYX67116.1"/>
    <property type="molecule type" value="Genomic_DNA"/>
</dbReference>
<dbReference type="AlphaFoldDB" id="A0A0M9FEI8"/>
<dbReference type="InterPro" id="IPR003439">
    <property type="entry name" value="ABC_transporter-like_ATP-bd"/>
</dbReference>
<dbReference type="PANTHER" id="PTHR43553">
    <property type="entry name" value="HEAVY METAL TRANSPORTER"/>
    <property type="match status" value="1"/>
</dbReference>
<dbReference type="Gene3D" id="3.40.50.300">
    <property type="entry name" value="P-loop containing nucleotide triphosphate hydrolases"/>
    <property type="match status" value="1"/>
</dbReference>
<dbReference type="RefSeq" id="WP_024394341.1">
    <property type="nucleotide sequence ID" value="NZ_BCBZ01000012.1"/>
</dbReference>
<evidence type="ECO:0000256" key="6">
    <source>
        <dbReference type="ARBA" id="ARBA00022840"/>
    </source>
</evidence>
<dbReference type="SUPFAM" id="SSF52540">
    <property type="entry name" value="P-loop containing nucleoside triphosphate hydrolases"/>
    <property type="match status" value="1"/>
</dbReference>
<dbReference type="InterPro" id="IPR015856">
    <property type="entry name" value="ABC_transpr_CbiO/EcfA_su"/>
</dbReference>
<dbReference type="Proteomes" id="UP000075182">
    <property type="component" value="Unassembled WGS sequence"/>
</dbReference>
<dbReference type="GO" id="GO:0043190">
    <property type="term" value="C:ATP-binding cassette (ABC) transporter complex"/>
    <property type="evidence" value="ECO:0007669"/>
    <property type="project" value="TreeGrafter"/>
</dbReference>
<evidence type="ECO:0000256" key="1">
    <source>
        <dbReference type="ARBA" id="ARBA00004202"/>
    </source>
</evidence>
<keyword evidence="7" id="KW-1278">Translocase</keyword>
<comment type="similarity">
    <text evidence="2">Belongs to the ABC transporter superfamily.</text>
</comment>
<dbReference type="InterPro" id="IPR050095">
    <property type="entry name" value="ECF_ABC_transporter_ATP-bd"/>
</dbReference>
<dbReference type="SMART" id="SM00382">
    <property type="entry name" value="AAA"/>
    <property type="match status" value="1"/>
</dbReference>
<dbReference type="EC" id="3.6.3.-" evidence="9"/>
<dbReference type="PROSITE" id="PS50893">
    <property type="entry name" value="ABC_TRANSPORTER_2"/>
    <property type="match status" value="1"/>
</dbReference>
<evidence type="ECO:0000313" key="9">
    <source>
        <dbReference type="EMBL" id="CYX67116.1"/>
    </source>
</evidence>
<dbReference type="FunFam" id="3.40.50.300:FF:000224">
    <property type="entry name" value="Energy-coupling factor transporter ATP-binding protein EcfA"/>
    <property type="match status" value="1"/>
</dbReference>
<dbReference type="Pfam" id="PF00005">
    <property type="entry name" value="ABC_tran"/>
    <property type="match status" value="1"/>
</dbReference>
<evidence type="ECO:0000256" key="7">
    <source>
        <dbReference type="ARBA" id="ARBA00022967"/>
    </source>
</evidence>
<evidence type="ECO:0000256" key="3">
    <source>
        <dbReference type="ARBA" id="ARBA00022448"/>
    </source>
</evidence>
<name>A0A0M9FEI8_STRSU</name>
<dbReference type="PATRIC" id="fig|1307.472.peg.543"/>
<keyword evidence="3" id="KW-0813">Transport</keyword>
<evidence type="ECO:0000256" key="5">
    <source>
        <dbReference type="ARBA" id="ARBA00022741"/>
    </source>
</evidence>
<keyword evidence="8" id="KW-0472">Membrane</keyword>
<dbReference type="GO" id="GO:0005524">
    <property type="term" value="F:ATP binding"/>
    <property type="evidence" value="ECO:0007669"/>
    <property type="project" value="UniProtKB-KW"/>
</dbReference>
<protein>
    <submittedName>
        <fullName evidence="9">Cobalt ABC transporter ATP-binding protein</fullName>
        <ecNumber evidence="9">3.6.3.-</ecNumber>
    </submittedName>
</protein>
<gene>
    <name evidence="9" type="primary">ecfA1_2</name>
    <name evidence="9" type="ORF">ERS132536_01109</name>
</gene>
<dbReference type="PROSITE" id="PS00211">
    <property type="entry name" value="ABC_TRANSPORTER_1"/>
    <property type="match status" value="1"/>
</dbReference>
<dbReference type="InterPro" id="IPR027417">
    <property type="entry name" value="P-loop_NTPase"/>
</dbReference>
<accession>A0A0M9FEI8</accession>
<keyword evidence="4" id="KW-1003">Cell membrane</keyword>
<evidence type="ECO:0000256" key="8">
    <source>
        <dbReference type="ARBA" id="ARBA00023136"/>
    </source>
</evidence>
<dbReference type="GO" id="GO:0032217">
    <property type="term" value="F:riboflavin transmembrane transporter activity"/>
    <property type="evidence" value="ECO:0007669"/>
    <property type="project" value="UniProtKB-ARBA"/>
</dbReference>
<dbReference type="InterPro" id="IPR003593">
    <property type="entry name" value="AAA+_ATPase"/>
</dbReference>
<keyword evidence="9" id="KW-0378">Hydrolase</keyword>
<sequence>MAHIKIENLKYQYPFAEKLALDGITCEIRPGEFIGVIGRNGSGKSTFCQSLTGLVPNFYRGSYGGKVWIDQSEVKRVEVDDLCQKVGSVFQNPFNQITGSKATVYEEIAFGLENFGVPKEEMEVRIEESLRLLDIEEYRDRAPFDLSGGQMQRMAIASIMAMKPEVIILDEPTSQLDPQGSEAVFKAIQSLSKQGITVIMVEHKVEKIAAYSDRVMLLDQGKLIAMDTPQAVFSRPDLEKYGVVAPTFTRICKQLGMKLPGSSYYPVTLEEASQLLAKNKGEMYESN</sequence>
<evidence type="ECO:0000256" key="4">
    <source>
        <dbReference type="ARBA" id="ARBA00022475"/>
    </source>
</evidence>
<keyword evidence="5" id="KW-0547">Nucleotide-binding</keyword>
<reference evidence="9 10" key="1">
    <citation type="submission" date="2016-02" db="EMBL/GenBank/DDBJ databases">
        <authorList>
            <consortium name="Pathogen Informatics"/>
        </authorList>
    </citation>
    <scope>NUCLEOTIDE SEQUENCE [LARGE SCALE GENOMIC DNA]</scope>
    <source>
        <strain evidence="9 10">SS999</strain>
    </source>
</reference>
<evidence type="ECO:0000256" key="2">
    <source>
        <dbReference type="ARBA" id="ARBA00005417"/>
    </source>
</evidence>
<proteinExistence type="inferred from homology"/>
<keyword evidence="6 9" id="KW-0067">ATP-binding</keyword>
<dbReference type="InterPro" id="IPR017871">
    <property type="entry name" value="ABC_transporter-like_CS"/>
</dbReference>
<organism evidence="9 10">
    <name type="scientific">Streptococcus suis</name>
    <dbReference type="NCBI Taxonomy" id="1307"/>
    <lineage>
        <taxon>Bacteria</taxon>
        <taxon>Bacillati</taxon>
        <taxon>Bacillota</taxon>
        <taxon>Bacilli</taxon>
        <taxon>Lactobacillales</taxon>
        <taxon>Streptococcaceae</taxon>
        <taxon>Streptococcus</taxon>
    </lineage>
</organism>
<dbReference type="CDD" id="cd03225">
    <property type="entry name" value="ABC_cobalt_CbiO_domain1"/>
    <property type="match status" value="1"/>
</dbReference>